<dbReference type="AlphaFoldDB" id="A0A9Q3B9H9"/>
<evidence type="ECO:0000313" key="1">
    <source>
        <dbReference type="EMBL" id="MBW0461042.1"/>
    </source>
</evidence>
<proteinExistence type="predicted"/>
<dbReference type="EMBL" id="AVOT02000096">
    <property type="protein sequence ID" value="MBW0461042.1"/>
    <property type="molecule type" value="Genomic_DNA"/>
</dbReference>
<dbReference type="OrthoDB" id="2985118at2759"/>
<reference evidence="1" key="1">
    <citation type="submission" date="2021-03" db="EMBL/GenBank/DDBJ databases">
        <title>Draft genome sequence of rust myrtle Austropuccinia psidii MF-1, a brazilian biotype.</title>
        <authorList>
            <person name="Quecine M.C."/>
            <person name="Pachon D.M.R."/>
            <person name="Bonatelli M.L."/>
            <person name="Correr F.H."/>
            <person name="Franceschini L.M."/>
            <person name="Leite T.F."/>
            <person name="Margarido G.R.A."/>
            <person name="Almeida C.A."/>
            <person name="Ferrarezi J.A."/>
            <person name="Labate C.A."/>
        </authorList>
    </citation>
    <scope>NUCLEOTIDE SEQUENCE</scope>
    <source>
        <strain evidence="1">MF-1</strain>
    </source>
</reference>
<comment type="caution">
    <text evidence="1">The sequence shown here is derived from an EMBL/GenBank/DDBJ whole genome shotgun (WGS) entry which is preliminary data.</text>
</comment>
<name>A0A9Q3B9H9_9BASI</name>
<keyword evidence="2" id="KW-1185">Reference proteome</keyword>
<evidence type="ECO:0000313" key="2">
    <source>
        <dbReference type="Proteomes" id="UP000765509"/>
    </source>
</evidence>
<organism evidence="1 2">
    <name type="scientific">Austropuccinia psidii MF-1</name>
    <dbReference type="NCBI Taxonomy" id="1389203"/>
    <lineage>
        <taxon>Eukaryota</taxon>
        <taxon>Fungi</taxon>
        <taxon>Dikarya</taxon>
        <taxon>Basidiomycota</taxon>
        <taxon>Pucciniomycotina</taxon>
        <taxon>Pucciniomycetes</taxon>
        <taxon>Pucciniales</taxon>
        <taxon>Sphaerophragmiaceae</taxon>
        <taxon>Austropuccinia</taxon>
    </lineage>
</organism>
<dbReference type="Proteomes" id="UP000765509">
    <property type="component" value="Unassembled WGS sequence"/>
</dbReference>
<accession>A0A9Q3B9H9</accession>
<protein>
    <submittedName>
        <fullName evidence="1">Uncharacterized protein</fullName>
    </submittedName>
</protein>
<sequence>MQSTFSTPAVLNSASQKPYIRSQNFPPQDLGMTISAIISLKYNIPHRASHILNPSLSLLIKSIISISGGQPTPVIHIPQYLTAIFEHLQLDPLIENYISFINVSFLMALLNLSQQTNPTFNTLINQVIIIPLAHNH</sequence>
<gene>
    <name evidence="1" type="ORF">O181_000757</name>
</gene>